<dbReference type="AlphaFoldDB" id="A0A380TD87"/>
<dbReference type="PANTHER" id="PTHR45790">
    <property type="entry name" value="SIROHEME SYNTHASE-RELATED"/>
    <property type="match status" value="1"/>
</dbReference>
<dbReference type="SUPFAM" id="SSF53790">
    <property type="entry name" value="Tetrapyrrole methylase"/>
    <property type="match status" value="1"/>
</dbReference>
<keyword evidence="3 7" id="KW-0808">Transferase</keyword>
<keyword evidence="4" id="KW-0949">S-adenosyl-L-methionine</keyword>
<dbReference type="InterPro" id="IPR006366">
    <property type="entry name" value="CobA/CysG_C"/>
</dbReference>
<dbReference type="InterPro" id="IPR014777">
    <property type="entry name" value="4pyrrole_Mease_sub1"/>
</dbReference>
<evidence type="ECO:0000256" key="3">
    <source>
        <dbReference type="ARBA" id="ARBA00022679"/>
    </source>
</evidence>
<dbReference type="CDD" id="cd11642">
    <property type="entry name" value="SUMT"/>
    <property type="match status" value="1"/>
</dbReference>
<dbReference type="InterPro" id="IPR014776">
    <property type="entry name" value="4pyrrole_Mease_sub2"/>
</dbReference>
<accession>A0A380TD87</accession>
<dbReference type="Gene3D" id="3.30.950.10">
    <property type="entry name" value="Methyltransferase, Cobalt-precorrin-4 Transmethylase, Domain 2"/>
    <property type="match status" value="1"/>
</dbReference>
<evidence type="ECO:0000256" key="4">
    <source>
        <dbReference type="ARBA" id="ARBA00022691"/>
    </source>
</evidence>
<dbReference type="FunFam" id="3.30.950.10:FF:000001">
    <property type="entry name" value="Siroheme synthase"/>
    <property type="match status" value="1"/>
</dbReference>
<keyword evidence="2 7" id="KW-0489">Methyltransferase</keyword>
<evidence type="ECO:0000259" key="6">
    <source>
        <dbReference type="Pfam" id="PF00590"/>
    </source>
</evidence>
<dbReference type="InterPro" id="IPR003043">
    <property type="entry name" value="Uropor_MeTrfase_CS"/>
</dbReference>
<dbReference type="InterPro" id="IPR035996">
    <property type="entry name" value="4pyrrol_Methylase_sf"/>
</dbReference>
<dbReference type="PANTHER" id="PTHR45790:SF3">
    <property type="entry name" value="S-ADENOSYL-L-METHIONINE-DEPENDENT UROPORPHYRINOGEN III METHYLTRANSFERASE, CHLOROPLASTIC"/>
    <property type="match status" value="1"/>
</dbReference>
<evidence type="ECO:0000256" key="1">
    <source>
        <dbReference type="ARBA" id="ARBA00012162"/>
    </source>
</evidence>
<name>A0A380TD87_9ZZZZ</name>
<organism evidence="7">
    <name type="scientific">metagenome</name>
    <dbReference type="NCBI Taxonomy" id="256318"/>
    <lineage>
        <taxon>unclassified sequences</taxon>
        <taxon>metagenomes</taxon>
    </lineage>
</organism>
<evidence type="ECO:0000256" key="5">
    <source>
        <dbReference type="ARBA" id="ARBA00023244"/>
    </source>
</evidence>
<feature type="domain" description="Tetrapyrrole methylase" evidence="6">
    <location>
        <begin position="8"/>
        <end position="218"/>
    </location>
</feature>
<dbReference type="NCBIfam" id="TIGR01469">
    <property type="entry name" value="cobA_cysG_Cterm"/>
    <property type="match status" value="1"/>
</dbReference>
<dbReference type="GO" id="GO:0032259">
    <property type="term" value="P:methylation"/>
    <property type="evidence" value="ECO:0007669"/>
    <property type="project" value="UniProtKB-KW"/>
</dbReference>
<dbReference type="InterPro" id="IPR050161">
    <property type="entry name" value="Siro_Cobalamin_biosynth"/>
</dbReference>
<keyword evidence="5" id="KW-0627">Porphyrin biosynthesis</keyword>
<dbReference type="InterPro" id="IPR000878">
    <property type="entry name" value="4pyrrol_Mease"/>
</dbReference>
<evidence type="ECO:0000256" key="2">
    <source>
        <dbReference type="ARBA" id="ARBA00022603"/>
    </source>
</evidence>
<dbReference type="EC" id="2.1.1.107" evidence="1"/>
<dbReference type="Pfam" id="PF00590">
    <property type="entry name" value="TP_methylase"/>
    <property type="match status" value="1"/>
</dbReference>
<dbReference type="EMBL" id="UIDG01000112">
    <property type="protein sequence ID" value="SUS05576.1"/>
    <property type="molecule type" value="Genomic_DNA"/>
</dbReference>
<dbReference type="GO" id="GO:0019354">
    <property type="term" value="P:siroheme biosynthetic process"/>
    <property type="evidence" value="ECO:0007669"/>
    <property type="project" value="InterPro"/>
</dbReference>
<reference evidence="7" key="1">
    <citation type="submission" date="2018-07" db="EMBL/GenBank/DDBJ databases">
        <authorList>
            <person name="Quirk P.G."/>
            <person name="Krulwich T.A."/>
        </authorList>
    </citation>
    <scope>NUCLEOTIDE SEQUENCE</scope>
</reference>
<sequence length="262" mass="27780">MVQKEGVVYLVGAGPGDPELLTMRAHRLLREADVVVYDRLVSQAILALIPPGTARISVGKQPRSHPVPQHEINNLLVRLAESGRMVVRLKGGDPFLFGRGSEEAEHLVAHGLRYEVVPGVTSASGCASALGVPLTHRGLASSVRFITGHSREDKELDLDWRGLADPDTTLVIYMGMANIAEIAVRLISNGLSEATPVAAVCNGTRPDQRCVVSTLGEVSAAVGSLDGPTLFFVGRVVDLVPALAPGRTATSTRPLPSHARRA</sequence>
<dbReference type="NCBIfam" id="NF004790">
    <property type="entry name" value="PRK06136.1"/>
    <property type="match status" value="1"/>
</dbReference>
<dbReference type="FunFam" id="3.40.1010.10:FF:000001">
    <property type="entry name" value="Siroheme synthase"/>
    <property type="match status" value="1"/>
</dbReference>
<dbReference type="Gene3D" id="3.40.1010.10">
    <property type="entry name" value="Cobalt-precorrin-4 Transmethylase, Domain 1"/>
    <property type="match status" value="1"/>
</dbReference>
<dbReference type="PROSITE" id="PS00839">
    <property type="entry name" value="SUMT_1"/>
    <property type="match status" value="1"/>
</dbReference>
<evidence type="ECO:0000313" key="7">
    <source>
        <dbReference type="EMBL" id="SUS05576.1"/>
    </source>
</evidence>
<proteinExistence type="predicted"/>
<dbReference type="PROSITE" id="PS00840">
    <property type="entry name" value="SUMT_2"/>
    <property type="match status" value="1"/>
</dbReference>
<dbReference type="GO" id="GO:0004851">
    <property type="term" value="F:uroporphyrin-III C-methyltransferase activity"/>
    <property type="evidence" value="ECO:0007669"/>
    <property type="project" value="UniProtKB-EC"/>
</dbReference>
<gene>
    <name evidence="7" type="ORF">DF3PB_20044</name>
</gene>
<protein>
    <recommendedName>
        <fullName evidence="1">uroporphyrinogen-III C-methyltransferase</fullName>
        <ecNumber evidence="1">2.1.1.107</ecNumber>
    </recommendedName>
</protein>